<evidence type="ECO:0000313" key="2">
    <source>
        <dbReference type="EMBL" id="EON74055.1"/>
    </source>
</evidence>
<dbReference type="eggNOG" id="ENOG50342YQ">
    <property type="taxonomic scope" value="Bacteria"/>
</dbReference>
<protein>
    <recommendedName>
        <fullName evidence="4">Lipoprotein</fullName>
    </recommendedName>
</protein>
<accession>R7ZIY3</accession>
<name>R7ZIY3_LYSSH</name>
<dbReference type="Proteomes" id="UP000013911">
    <property type="component" value="Unassembled WGS sequence"/>
</dbReference>
<dbReference type="PROSITE" id="PS51257">
    <property type="entry name" value="PROKAR_LIPOPROTEIN"/>
    <property type="match status" value="1"/>
</dbReference>
<proteinExistence type="predicted"/>
<dbReference type="EMBL" id="AQPX01000008">
    <property type="protein sequence ID" value="EON74055.1"/>
    <property type="molecule type" value="Genomic_DNA"/>
</dbReference>
<dbReference type="HOGENOM" id="CLU_753983_0_0_9"/>
<organism evidence="2 3">
    <name type="scientific">Lysinibacillus sphaericus OT4b.31</name>
    <dbReference type="NCBI Taxonomy" id="1285586"/>
    <lineage>
        <taxon>Bacteria</taxon>
        <taxon>Bacillati</taxon>
        <taxon>Bacillota</taxon>
        <taxon>Bacilli</taxon>
        <taxon>Bacillales</taxon>
        <taxon>Bacillaceae</taxon>
        <taxon>Lysinibacillus</taxon>
    </lineage>
</organism>
<feature type="chain" id="PRO_5004461700" description="Lipoprotein" evidence="1">
    <location>
        <begin position="23"/>
        <end position="367"/>
    </location>
</feature>
<dbReference type="OrthoDB" id="2734134at2"/>
<keyword evidence="1" id="KW-0732">Signal</keyword>
<dbReference type="PATRIC" id="fig|1285586.5.peg.1075"/>
<sequence>MLNKWSLFLLICLLSACSSNEAAPTKKEEATEKQPAQTTLPQSLEEWQSIVNKSEWYKQMKDEFPVTAEQFVDFDGDQIPEYILGHSSQTQYGYVVGKYNTSDEIWEYWSELQYEYPIYNEVAFHGILKGQNGKEILIASDFQPGAKTISHEMNLIKASDDNSRVILGFKEYVEQREDITINPTTNSFHLAGTELNQTYILKNDHLLVNNEKIVLETGLPIIHNEAFMQALNNSFTKTGISFMDTLGEGREKDKTIAKEEFFEGVFCNTYEDYSICTEFYNQNLDEVPITHVLLFNFKQVSAKDISKAIKQEIKIETHDYTDTIDKILYNTSFTVDNVLFHANFDGPTEEALLQKLSIQNPKAAAEY</sequence>
<dbReference type="AlphaFoldDB" id="R7ZIY3"/>
<evidence type="ECO:0000313" key="3">
    <source>
        <dbReference type="Proteomes" id="UP000013911"/>
    </source>
</evidence>
<reference evidence="2 3" key="1">
    <citation type="submission" date="2013-04" db="EMBL/GenBank/DDBJ databases">
        <title>Draft genome of the heavy metal tolerant bacterium Lysinibacillus sphaericus strain OT4b.31.</title>
        <authorList>
            <person name="Pena-Montenegro T.D."/>
            <person name="Dussan J."/>
        </authorList>
    </citation>
    <scope>NUCLEOTIDE SEQUENCE [LARGE SCALE GENOMIC DNA]</scope>
    <source>
        <strain evidence="2 3">OT4b.31</strain>
    </source>
</reference>
<gene>
    <name evidence="2" type="ORF">H131_05309</name>
</gene>
<comment type="caution">
    <text evidence="2">The sequence shown here is derived from an EMBL/GenBank/DDBJ whole genome shotgun (WGS) entry which is preliminary data.</text>
</comment>
<evidence type="ECO:0008006" key="4">
    <source>
        <dbReference type="Google" id="ProtNLM"/>
    </source>
</evidence>
<evidence type="ECO:0000256" key="1">
    <source>
        <dbReference type="SAM" id="SignalP"/>
    </source>
</evidence>
<feature type="signal peptide" evidence="1">
    <location>
        <begin position="1"/>
        <end position="22"/>
    </location>
</feature>
<dbReference type="RefSeq" id="WP_010858024.1">
    <property type="nucleotide sequence ID" value="NZ_KB933398.1"/>
</dbReference>